<feature type="transmembrane region" description="Helical" evidence="1">
    <location>
        <begin position="82"/>
        <end position="103"/>
    </location>
</feature>
<organism evidence="2 3">
    <name type="scientific">Persicobacter psychrovividus</name>
    <dbReference type="NCBI Taxonomy" id="387638"/>
    <lineage>
        <taxon>Bacteria</taxon>
        <taxon>Pseudomonadati</taxon>
        <taxon>Bacteroidota</taxon>
        <taxon>Cytophagia</taxon>
        <taxon>Cytophagales</taxon>
        <taxon>Persicobacteraceae</taxon>
        <taxon>Persicobacter</taxon>
    </lineage>
</organism>
<evidence type="ECO:0000313" key="3">
    <source>
        <dbReference type="Proteomes" id="UP001354989"/>
    </source>
</evidence>
<keyword evidence="3" id="KW-1185">Reference proteome</keyword>
<keyword evidence="1" id="KW-0812">Transmembrane</keyword>
<dbReference type="EMBL" id="AP025292">
    <property type="protein sequence ID" value="BDC98615.1"/>
    <property type="molecule type" value="Genomic_DNA"/>
</dbReference>
<name>A0ABM7VCF7_9BACT</name>
<dbReference type="Proteomes" id="UP001354989">
    <property type="component" value="Chromosome"/>
</dbReference>
<evidence type="ECO:0000256" key="1">
    <source>
        <dbReference type="SAM" id="Phobius"/>
    </source>
</evidence>
<accession>A0ABM7VCF7</accession>
<feature type="transmembrane region" description="Helical" evidence="1">
    <location>
        <begin position="52"/>
        <end position="70"/>
    </location>
</feature>
<gene>
    <name evidence="2" type="ORF">PEPS_08960</name>
</gene>
<keyword evidence="1" id="KW-1133">Transmembrane helix</keyword>
<reference evidence="2 3" key="1">
    <citation type="submission" date="2021-12" db="EMBL/GenBank/DDBJ databases">
        <title>Genome sequencing of bacteria with rrn-lacking chromosome and rrn-plasmid.</title>
        <authorList>
            <person name="Anda M."/>
            <person name="Iwasaki W."/>
        </authorList>
    </citation>
    <scope>NUCLEOTIDE SEQUENCE [LARGE SCALE GENOMIC DNA]</scope>
    <source>
        <strain evidence="2 3">NBRC 101262</strain>
    </source>
</reference>
<evidence type="ECO:0008006" key="4">
    <source>
        <dbReference type="Google" id="ProtNLM"/>
    </source>
</evidence>
<keyword evidence="1" id="KW-0472">Membrane</keyword>
<feature type="transmembrane region" description="Helical" evidence="1">
    <location>
        <begin position="115"/>
        <end position="136"/>
    </location>
</feature>
<proteinExistence type="predicted"/>
<sequence>MLIALSGLFFIGYHHYLYVFDIFHLADPWLSRAGGFSTYSFSKLASGEDPRLYSLMFYIGTSTVLGSIFLSNGLKVGHRRALLIYFLTYTVLCAVGAVVWLIFNLELAFKIMQEGKAVLIGPFFTMFCFFVGRFLVNVDKRSGSIVI</sequence>
<protein>
    <recommendedName>
        <fullName evidence="4">DUF998 domain-containing protein</fullName>
    </recommendedName>
</protein>
<evidence type="ECO:0000313" key="2">
    <source>
        <dbReference type="EMBL" id="BDC98615.1"/>
    </source>
</evidence>